<dbReference type="OrthoDB" id="2189444at2759"/>
<feature type="region of interest" description="Disordered" evidence="1">
    <location>
        <begin position="211"/>
        <end position="242"/>
    </location>
</feature>
<feature type="compositionally biased region" description="Polar residues" evidence="1">
    <location>
        <begin position="211"/>
        <end position="227"/>
    </location>
</feature>
<feature type="compositionally biased region" description="Low complexity" evidence="1">
    <location>
        <begin position="595"/>
        <end position="634"/>
    </location>
</feature>
<evidence type="ECO:0000256" key="1">
    <source>
        <dbReference type="SAM" id="MobiDB-lite"/>
    </source>
</evidence>
<feature type="region of interest" description="Disordered" evidence="1">
    <location>
        <begin position="51"/>
        <end position="73"/>
    </location>
</feature>
<feature type="signal peptide" evidence="2">
    <location>
        <begin position="1"/>
        <end position="16"/>
    </location>
</feature>
<name>I3EHI8_NEMP3</name>
<evidence type="ECO:0000313" key="4">
    <source>
        <dbReference type="Proteomes" id="UP000002872"/>
    </source>
</evidence>
<dbReference type="HOGENOM" id="CLU_403368_0_0_1"/>
<keyword evidence="2" id="KW-0732">Signal</keyword>
<protein>
    <submittedName>
        <fullName evidence="3">Uncharacterized protein</fullName>
    </submittedName>
</protein>
<keyword evidence="4" id="KW-1185">Reference proteome</keyword>
<accession>I3EHI8</accession>
<feature type="compositionally biased region" description="Polar residues" evidence="1">
    <location>
        <begin position="635"/>
        <end position="645"/>
    </location>
</feature>
<feature type="region of interest" description="Disordered" evidence="1">
    <location>
        <begin position="153"/>
        <end position="172"/>
    </location>
</feature>
<dbReference type="AlphaFoldDB" id="I3EHI8"/>
<feature type="region of interest" description="Disordered" evidence="1">
    <location>
        <begin position="114"/>
        <end position="139"/>
    </location>
</feature>
<feature type="chain" id="PRO_5003670560" evidence="2">
    <location>
        <begin position="17"/>
        <end position="680"/>
    </location>
</feature>
<reference evidence="3" key="1">
    <citation type="submission" date="2011-01" db="EMBL/GenBank/DDBJ databases">
        <title>The Genome Sequence of Nematocida parisii strain ERTm3.</title>
        <authorList>
            <consortium name="The Broad Institute Genome Sequencing Platform"/>
            <consortium name="The Broad Institute Genome Sequencing Center for Infectious Disease"/>
            <person name="Cuomo C."/>
            <person name="Troemel E."/>
            <person name="Young S.K."/>
            <person name="Zeng Q."/>
            <person name="Gargeya S."/>
            <person name="Fitzgerald M."/>
            <person name="Haas B."/>
            <person name="Abouelleil A."/>
            <person name="Alvarado L."/>
            <person name="Arachchi H.M."/>
            <person name="Berlin A."/>
            <person name="Chapman S.B."/>
            <person name="Gearin G."/>
            <person name="Goldberg J."/>
            <person name="Griggs A."/>
            <person name="Gujja S."/>
            <person name="Hansen M."/>
            <person name="Heiman D."/>
            <person name="Howarth C."/>
            <person name="Larimer J."/>
            <person name="Lui A."/>
            <person name="MacDonald P.J.P."/>
            <person name="McCowen C."/>
            <person name="Montmayeur A."/>
            <person name="Murphy C."/>
            <person name="Neiman D."/>
            <person name="Pearson M."/>
            <person name="Priest M."/>
            <person name="Roberts A."/>
            <person name="Saif S."/>
            <person name="Shea T."/>
            <person name="Sisk P."/>
            <person name="Stolte C."/>
            <person name="Sykes S."/>
            <person name="Wortman J."/>
            <person name="Nusbaum C."/>
            <person name="Birren B."/>
        </authorList>
    </citation>
    <scope>NUCLEOTIDE SEQUENCE</scope>
    <source>
        <strain evidence="3">ERTm3</strain>
    </source>
</reference>
<evidence type="ECO:0000256" key="2">
    <source>
        <dbReference type="SAM" id="SignalP"/>
    </source>
</evidence>
<evidence type="ECO:0000313" key="3">
    <source>
        <dbReference type="EMBL" id="EIJ88685.1"/>
    </source>
</evidence>
<gene>
    <name evidence="3" type="ORF">NEQG_01375</name>
</gene>
<feature type="compositionally biased region" description="Basic and acidic residues" evidence="1">
    <location>
        <begin position="59"/>
        <end position="71"/>
    </location>
</feature>
<dbReference type="Proteomes" id="UP000002872">
    <property type="component" value="Unassembled WGS sequence"/>
</dbReference>
<dbReference type="STRING" id="935791.I3EHI8"/>
<dbReference type="InParanoid" id="I3EHI8"/>
<sequence length="680" mass="76556">MKRATIAILALSLLHAKRDSTVRKHPAQLLVENIRNTAKWFGAQLKQNSHLYQDDDEASSEREAISRREAGPRCSPENVIRKLQDHIKNNGTLNNIHNSNDRCINSYFGERESFRPHDTHHHNKDTYEPGYNPKKDDEPELICEYPSKRMPDGKCVPLADSPKTNSGTYRPPYDYSAPPTISYSMRSILQKGAEMYKNVAESPLANAISNSYLENNNRPPNEYSSGYPSHDNGYNNSNNWNSSNSWNNTPPHEDYSTSPGTTILPMYCSLSSNKIVPYIISYGPPDKSKKRMFVNFPTSETLRDENNSGSPLKKLNVTDTVLTSPLTLASLTDIASKIQMETSSSKIIHITINDTPIIRVSQEHLLHPMCTDGTLCLLESKCMSTSDTTCENYKVCAPPTIQGFIKSIPVNYKNEKTSMVVYSALKKEFSIERLFIENQQIHPHNIEYISIEANLLENSPVSAEVVKKIQSAILESRQHTPGSARPGRASFLIESNNSRGFIIFLLIKQILEDNEHHAITETIKAQMRNVYMQIFKNEIQSDLAASTVTKDIDALVTVLNESTSSIGNHFANQGSAQPYPYTQNNSYPGSYPQQNNMPPYSNGYPNNYPNPNAQSTGNSGYNPSGPYNNPPTGNQMPNGSYPANYQRNNHPNNYGYNPNNMNQPNQNYPDNYRQNNNYNR</sequence>
<proteinExistence type="predicted"/>
<feature type="compositionally biased region" description="Polar residues" evidence="1">
    <location>
        <begin position="569"/>
        <end position="594"/>
    </location>
</feature>
<dbReference type="VEuPathDB" id="MicrosporidiaDB:NEQG_01375"/>
<organism evidence="3 4">
    <name type="scientific">Nematocida parisii (strain ERTm3)</name>
    <name type="common">Nematode killer fungus</name>
    <dbReference type="NCBI Taxonomy" id="935791"/>
    <lineage>
        <taxon>Eukaryota</taxon>
        <taxon>Fungi</taxon>
        <taxon>Fungi incertae sedis</taxon>
        <taxon>Microsporidia</taxon>
        <taxon>Nematocida</taxon>
    </lineage>
</organism>
<feature type="region of interest" description="Disordered" evidence="1">
    <location>
        <begin position="569"/>
        <end position="680"/>
    </location>
</feature>
<feature type="compositionally biased region" description="Low complexity" evidence="1">
    <location>
        <begin position="646"/>
        <end position="680"/>
    </location>
</feature>
<dbReference type="EMBL" id="GL870878">
    <property type="protein sequence ID" value="EIJ88685.1"/>
    <property type="molecule type" value="Genomic_DNA"/>
</dbReference>